<keyword evidence="2" id="KW-1185">Reference proteome</keyword>
<proteinExistence type="predicted"/>
<evidence type="ECO:0000313" key="1">
    <source>
        <dbReference type="EMBL" id="CAG7822116.1"/>
    </source>
</evidence>
<dbReference type="AlphaFoldDB" id="A0A8J2PPA5"/>
<organism evidence="1 2">
    <name type="scientific">Allacma fusca</name>
    <dbReference type="NCBI Taxonomy" id="39272"/>
    <lineage>
        <taxon>Eukaryota</taxon>
        <taxon>Metazoa</taxon>
        <taxon>Ecdysozoa</taxon>
        <taxon>Arthropoda</taxon>
        <taxon>Hexapoda</taxon>
        <taxon>Collembola</taxon>
        <taxon>Symphypleona</taxon>
        <taxon>Sminthuridae</taxon>
        <taxon>Allacma</taxon>
    </lineage>
</organism>
<protein>
    <submittedName>
        <fullName evidence="1">Uncharacterized protein</fullName>
    </submittedName>
</protein>
<sequence>MSNSEDSMDGSKSSPVPVVEVPLPGIHSICPSASLEKINGCVLKINGIHPPKLHLDLGFEKVIPCYKLLLLDDDEIDNLPDENEHHFGGWSSLCSLHIHNYYIDTSFMKRSMNNLY</sequence>
<gene>
    <name evidence="1" type="ORF">AFUS01_LOCUS32407</name>
</gene>
<evidence type="ECO:0000313" key="2">
    <source>
        <dbReference type="Proteomes" id="UP000708208"/>
    </source>
</evidence>
<comment type="caution">
    <text evidence="1">The sequence shown here is derived from an EMBL/GenBank/DDBJ whole genome shotgun (WGS) entry which is preliminary data.</text>
</comment>
<dbReference type="Proteomes" id="UP000708208">
    <property type="component" value="Unassembled WGS sequence"/>
</dbReference>
<reference evidence="1" key="1">
    <citation type="submission" date="2021-06" db="EMBL/GenBank/DDBJ databases">
        <authorList>
            <person name="Hodson N. C."/>
            <person name="Mongue J. A."/>
            <person name="Jaron S. K."/>
        </authorList>
    </citation>
    <scope>NUCLEOTIDE SEQUENCE</scope>
</reference>
<name>A0A8J2PPA5_9HEXA</name>
<accession>A0A8J2PPA5</accession>
<dbReference type="EMBL" id="CAJVCH010525376">
    <property type="protein sequence ID" value="CAG7822116.1"/>
    <property type="molecule type" value="Genomic_DNA"/>
</dbReference>